<dbReference type="NCBIfam" id="NF003658">
    <property type="entry name" value="PRK05290.1"/>
    <property type="match status" value="1"/>
</dbReference>
<dbReference type="InterPro" id="IPR016099">
    <property type="entry name" value="Prismane-like_a/b-sand"/>
</dbReference>
<dbReference type="GO" id="GO:0004601">
    <property type="term" value="F:peroxidase activity"/>
    <property type="evidence" value="ECO:0007669"/>
    <property type="project" value="TreeGrafter"/>
</dbReference>
<dbReference type="GO" id="GO:0050418">
    <property type="term" value="F:hydroxylamine reductase activity"/>
    <property type="evidence" value="ECO:0007669"/>
    <property type="project" value="TreeGrafter"/>
</dbReference>
<evidence type="ECO:0008006" key="8">
    <source>
        <dbReference type="Google" id="ProtNLM"/>
    </source>
</evidence>
<dbReference type="HAMAP" id="MF_00069">
    <property type="entry name" value="Hydroxylam_reduct"/>
    <property type="match status" value="1"/>
</dbReference>
<keyword evidence="1" id="KW-0963">Cytoplasm</keyword>
<reference evidence="6 7" key="1">
    <citation type="journal article" date="2021" name="Sci. Rep.">
        <title>Genome sequencing of the multicellular alga Astrephomene provides insights into convergent evolution of germ-soma differentiation.</title>
        <authorList>
            <person name="Yamashita S."/>
            <person name="Yamamoto K."/>
            <person name="Matsuzaki R."/>
            <person name="Suzuki S."/>
            <person name="Yamaguchi H."/>
            <person name="Hirooka S."/>
            <person name="Minakuchi Y."/>
            <person name="Miyagishima S."/>
            <person name="Kawachi M."/>
            <person name="Toyoda A."/>
            <person name="Nozaki H."/>
        </authorList>
    </citation>
    <scope>NUCLEOTIDE SEQUENCE [LARGE SCALE GENOMIC DNA]</scope>
    <source>
        <strain evidence="6 7">NIES-4017</strain>
    </source>
</reference>
<evidence type="ECO:0000256" key="1">
    <source>
        <dbReference type="ARBA" id="ARBA00022490"/>
    </source>
</evidence>
<sequence>MRPSMVPTAPVCRRGAASRIVAHTSAAEAPSCQQLRDASSIKARMEAANQALKDDKMMCYQCEQTKGGTGCTEIGICGKTPEVAALQDLLIYSVKGLGSLAHHARTLAGIEDARVNTFVNGAIFSTLTNVNFADDRFLEFVNESRELHASLSAKLAAAGVTLPADATAQQPWFGSMPHPLAWNSQQDVALGGVGDMIEVGLQTGIKARQEVLGDTLAGLQELLTYGLKGLCAYAHHAEALGHTDPRVYADVQEYLHFLCSPAAADVGAVLDACFRSGATNFRVMEMLSNAHTSTFGHPVPTPVTLNPVPGKAILVTGHDMHDLHMLLEQTQGKGINVYTHGEMLPAHGYPGLKKYPHLAGHFGGAWYRQKIDFAGFPGAIAVTTNCVLDPLQVYKENIFTINETGLAGVPHIAADASGHKDFSPIIQRALELPGFTPEAVEKAPKKRDVTVGFGHNAVLSVAPQVIEAIQSGRLEHIFLVGGCDGSEPQRKYYSKLYEHMPQSTMVLTLGCGKFRIFDQDFGTLPGTEIPRLLDMGQCNDAYSALVVATELAKVFNTDVNSLPLSLDLSWFEQKAVAVLLTLLHLGVRNIRLGPRLPAFLTPEAVGVLVEKFNLMPANVADPAGDMKAMMACK</sequence>
<dbReference type="InterPro" id="IPR010048">
    <property type="entry name" value="Hydroxylam_reduct"/>
</dbReference>
<dbReference type="Gene3D" id="1.20.1270.20">
    <property type="match status" value="2"/>
</dbReference>
<organism evidence="6 7">
    <name type="scientific">Astrephomene gubernaculifera</name>
    <dbReference type="NCBI Taxonomy" id="47775"/>
    <lineage>
        <taxon>Eukaryota</taxon>
        <taxon>Viridiplantae</taxon>
        <taxon>Chlorophyta</taxon>
        <taxon>core chlorophytes</taxon>
        <taxon>Chlorophyceae</taxon>
        <taxon>CS clade</taxon>
        <taxon>Chlamydomonadales</taxon>
        <taxon>Astrephomenaceae</taxon>
        <taxon>Astrephomene</taxon>
    </lineage>
</organism>
<dbReference type="GO" id="GO:0005737">
    <property type="term" value="C:cytoplasm"/>
    <property type="evidence" value="ECO:0007669"/>
    <property type="project" value="InterPro"/>
</dbReference>
<comment type="caution">
    <text evidence="6">The sequence shown here is derived from an EMBL/GenBank/DDBJ whole genome shotgun (WGS) entry which is preliminary data.</text>
</comment>
<dbReference type="GO" id="GO:0042542">
    <property type="term" value="P:response to hydrogen peroxide"/>
    <property type="evidence" value="ECO:0007669"/>
    <property type="project" value="TreeGrafter"/>
</dbReference>
<dbReference type="GO" id="GO:0046872">
    <property type="term" value="F:metal ion binding"/>
    <property type="evidence" value="ECO:0007669"/>
    <property type="project" value="UniProtKB-KW"/>
</dbReference>
<evidence type="ECO:0000256" key="3">
    <source>
        <dbReference type="ARBA" id="ARBA00023002"/>
    </source>
</evidence>
<keyword evidence="7" id="KW-1185">Reference proteome</keyword>
<dbReference type="PANTHER" id="PTHR30109:SF0">
    <property type="entry name" value="HYDROXYLAMINE REDUCTASE"/>
    <property type="match status" value="1"/>
</dbReference>
<dbReference type="Pfam" id="PF03063">
    <property type="entry name" value="Prismane"/>
    <property type="match status" value="1"/>
</dbReference>
<gene>
    <name evidence="6" type="ORF">Agub_g9799</name>
</gene>
<dbReference type="Proteomes" id="UP001054857">
    <property type="component" value="Unassembled WGS sequence"/>
</dbReference>
<dbReference type="AlphaFoldDB" id="A0AAD3HPK1"/>
<dbReference type="EMBL" id="BMAR01000021">
    <property type="protein sequence ID" value="GFR47975.1"/>
    <property type="molecule type" value="Genomic_DNA"/>
</dbReference>
<evidence type="ECO:0000256" key="5">
    <source>
        <dbReference type="ARBA" id="ARBA00023014"/>
    </source>
</evidence>
<keyword evidence="3" id="KW-0560">Oxidoreductase</keyword>
<keyword evidence="4" id="KW-0408">Iron</keyword>
<evidence type="ECO:0000256" key="2">
    <source>
        <dbReference type="ARBA" id="ARBA00022723"/>
    </source>
</evidence>
<keyword evidence="2" id="KW-0479">Metal-binding</keyword>
<keyword evidence="5" id="KW-0411">Iron-sulfur</keyword>
<evidence type="ECO:0000256" key="4">
    <source>
        <dbReference type="ARBA" id="ARBA00023004"/>
    </source>
</evidence>
<dbReference type="GO" id="GO:0051536">
    <property type="term" value="F:iron-sulfur cluster binding"/>
    <property type="evidence" value="ECO:0007669"/>
    <property type="project" value="UniProtKB-KW"/>
</dbReference>
<dbReference type="Gene3D" id="3.40.50.2030">
    <property type="match status" value="2"/>
</dbReference>
<dbReference type="InterPro" id="IPR011254">
    <property type="entry name" value="Prismane-like_sf"/>
</dbReference>
<dbReference type="InterPro" id="IPR016100">
    <property type="entry name" value="Prismane_a-bundle"/>
</dbReference>
<proteinExistence type="inferred from homology"/>
<dbReference type="FunFam" id="3.40.50.2030:FF:000001">
    <property type="entry name" value="Hydroxylamine reductase"/>
    <property type="match status" value="1"/>
</dbReference>
<accession>A0AAD3HPK1</accession>
<dbReference type="SUPFAM" id="SSF56821">
    <property type="entry name" value="Prismane protein-like"/>
    <property type="match status" value="1"/>
</dbReference>
<evidence type="ECO:0000313" key="6">
    <source>
        <dbReference type="EMBL" id="GFR47975.1"/>
    </source>
</evidence>
<dbReference type="NCBIfam" id="TIGR01703">
    <property type="entry name" value="hybrid_clust"/>
    <property type="match status" value="1"/>
</dbReference>
<name>A0AAD3HPK1_9CHLO</name>
<dbReference type="PANTHER" id="PTHR30109">
    <property type="entry name" value="HYDROXYLAMINE REDUCTASE"/>
    <property type="match status" value="1"/>
</dbReference>
<protein>
    <recommendedName>
        <fullName evidence="8">Hydroxylamine reductase</fullName>
    </recommendedName>
</protein>
<dbReference type="FunFam" id="1.20.1270.20:FF:000007">
    <property type="entry name" value="Hybrid-cluster protein"/>
    <property type="match status" value="1"/>
</dbReference>
<dbReference type="InterPro" id="IPR004137">
    <property type="entry name" value="HCP/CODH"/>
</dbReference>
<evidence type="ECO:0000313" key="7">
    <source>
        <dbReference type="Proteomes" id="UP001054857"/>
    </source>
</evidence>